<organism evidence="2 3">
    <name type="scientific">Arthrobotrys flagrans</name>
    <name type="common">Nematode-trapping fungus</name>
    <name type="synonym">Trichothecium flagrans</name>
    <dbReference type="NCBI Taxonomy" id="97331"/>
    <lineage>
        <taxon>Eukaryota</taxon>
        <taxon>Fungi</taxon>
        <taxon>Dikarya</taxon>
        <taxon>Ascomycota</taxon>
        <taxon>Pezizomycotina</taxon>
        <taxon>Orbiliomycetes</taxon>
        <taxon>Orbiliales</taxon>
        <taxon>Orbiliaceae</taxon>
        <taxon>Arthrobotrys</taxon>
    </lineage>
</organism>
<dbReference type="FunFam" id="3.90.79.10:FF:000005">
    <property type="entry name" value="Cleavage and polyadenylation specificity factor subunit 5"/>
    <property type="match status" value="1"/>
</dbReference>
<dbReference type="GeneID" id="93584495"/>
<evidence type="ECO:0000313" key="2">
    <source>
        <dbReference type="EMBL" id="RVD87984.1"/>
    </source>
</evidence>
<dbReference type="STRING" id="97331.A0A437A9S5"/>
<keyword evidence="3" id="KW-1185">Reference proteome</keyword>
<sequence length="341" mass="38887">MSTITSGALQSGYPPIIPPDFSANQPKTIRLYPLSNYTFGTKENQPEEDPSVLARLQRLQEHYEKHGMRRTSNAFFKLPGDYLQPEEDEISGFKARLNERLAPVGNQFSGEGVNDEWEIGDTLAQWWRPNFETFLYPFIPAHVTRPKEVKKLYFIHLPRSKVLSVPKNMKLLAVPLFELYDNTARYGPQLSAIPHLLSRYNFEFVDENGKVIAITPGSGSMSGNPSTKVLAGGSGANGEAADERRDHEMGDTGCNRDNQWAGAMFVNGRSKKRRMSERLATTAEEGGCEREEVRLDTPDMETEREKHIMEANEEEERRRELRRMQKAREAKTETKPEYEDI</sequence>
<evidence type="ECO:0000313" key="3">
    <source>
        <dbReference type="Proteomes" id="UP000283090"/>
    </source>
</evidence>
<dbReference type="OrthoDB" id="277288at2759"/>
<dbReference type="PANTHER" id="PTHR13047">
    <property type="entry name" value="PRE-MRNA CLEAVAGE FACTOR IM, 25KD SUBUNIT"/>
    <property type="match status" value="1"/>
</dbReference>
<dbReference type="Proteomes" id="UP000283090">
    <property type="component" value="Unassembled WGS sequence"/>
</dbReference>
<dbReference type="Gene3D" id="3.90.79.10">
    <property type="entry name" value="Nucleoside Triphosphate Pyrophosphohydrolase"/>
    <property type="match status" value="1"/>
</dbReference>
<dbReference type="RefSeq" id="XP_067493528.1">
    <property type="nucleotide sequence ID" value="XM_067630934.1"/>
</dbReference>
<comment type="caution">
    <text evidence="2">The sequence shown here is derived from an EMBL/GenBank/DDBJ whole genome shotgun (WGS) entry which is preliminary data.</text>
</comment>
<dbReference type="InterPro" id="IPR016706">
    <property type="entry name" value="Cleav_polyA_spec_factor_su5"/>
</dbReference>
<proteinExistence type="predicted"/>
<reference evidence="2 3" key="1">
    <citation type="submission" date="2019-01" db="EMBL/GenBank/DDBJ databases">
        <title>Intercellular communication is required for trap formation in the nematode-trapping fungus Duddingtonia flagrans.</title>
        <authorList>
            <person name="Youssar L."/>
            <person name="Wernet V."/>
            <person name="Hensel N."/>
            <person name="Hildebrandt H.-G."/>
            <person name="Fischer R."/>
        </authorList>
    </citation>
    <scope>NUCLEOTIDE SEQUENCE [LARGE SCALE GENOMIC DNA]</scope>
    <source>
        <strain evidence="2 3">CBS H-5679</strain>
    </source>
</reference>
<evidence type="ECO:0008006" key="4">
    <source>
        <dbReference type="Google" id="ProtNLM"/>
    </source>
</evidence>
<dbReference type="EMBL" id="SAEB01000003">
    <property type="protein sequence ID" value="RVD87984.1"/>
    <property type="molecule type" value="Genomic_DNA"/>
</dbReference>
<dbReference type="AlphaFoldDB" id="A0A437A9S5"/>
<feature type="region of interest" description="Disordered" evidence="1">
    <location>
        <begin position="296"/>
        <end position="341"/>
    </location>
</feature>
<protein>
    <recommendedName>
        <fullName evidence="4">Cleavage and polyadenylation specificity factor subunit 5</fullName>
    </recommendedName>
</protein>
<dbReference type="VEuPathDB" id="FungiDB:DFL_002184"/>
<gene>
    <name evidence="2" type="ORF">DFL_002184</name>
</gene>
<dbReference type="CDD" id="cd18871">
    <property type="entry name" value="NUDIX_Cfim25_Nudt21"/>
    <property type="match status" value="1"/>
</dbReference>
<dbReference type="GO" id="GO:0031124">
    <property type="term" value="P:mRNA 3'-end processing"/>
    <property type="evidence" value="ECO:0007669"/>
    <property type="project" value="InterPro"/>
</dbReference>
<accession>A0A437A9S5</accession>
<name>A0A437A9S5_ARTFL</name>
<dbReference type="Pfam" id="PF13869">
    <property type="entry name" value="NUDIX_2"/>
    <property type="match status" value="1"/>
</dbReference>
<dbReference type="GO" id="GO:0005849">
    <property type="term" value="C:mRNA cleavage factor complex"/>
    <property type="evidence" value="ECO:0007669"/>
    <property type="project" value="InterPro"/>
</dbReference>
<dbReference type="GO" id="GO:0003729">
    <property type="term" value="F:mRNA binding"/>
    <property type="evidence" value="ECO:0007669"/>
    <property type="project" value="InterPro"/>
</dbReference>
<evidence type="ECO:0000256" key="1">
    <source>
        <dbReference type="SAM" id="MobiDB-lite"/>
    </source>
</evidence>